<evidence type="ECO:0008006" key="3">
    <source>
        <dbReference type="Google" id="ProtNLM"/>
    </source>
</evidence>
<proteinExistence type="predicted"/>
<reference evidence="1 2" key="1">
    <citation type="submission" date="2021-07" db="EMBL/GenBank/DDBJ databases">
        <authorList>
            <person name="Palmer J.M."/>
        </authorList>
    </citation>
    <scope>NUCLEOTIDE SEQUENCE [LARGE SCALE GENOMIC DNA]</scope>
    <source>
        <strain evidence="1 2">AT_MEX2019</strain>
        <tissue evidence="1">Muscle</tissue>
    </source>
</reference>
<protein>
    <recommendedName>
        <fullName evidence="3">Cytochrome c biogenesis B</fullName>
    </recommendedName>
</protein>
<dbReference type="Proteomes" id="UP001345963">
    <property type="component" value="Unassembled WGS sequence"/>
</dbReference>
<gene>
    <name evidence="1" type="ORF">ATANTOWER_020845</name>
</gene>
<keyword evidence="2" id="KW-1185">Reference proteome</keyword>
<accession>A0ABU7A243</accession>
<name>A0ABU7A243_9TELE</name>
<dbReference type="EMBL" id="JAHUTI010000445">
    <property type="protein sequence ID" value="MED6232087.1"/>
    <property type="molecule type" value="Genomic_DNA"/>
</dbReference>
<evidence type="ECO:0000313" key="2">
    <source>
        <dbReference type="Proteomes" id="UP001345963"/>
    </source>
</evidence>
<evidence type="ECO:0000313" key="1">
    <source>
        <dbReference type="EMBL" id="MED6232087.1"/>
    </source>
</evidence>
<sequence length="100" mass="11122">MLTSRLSQFIIRAIIHRSKRPSGGSLIPSLCLAPGLVVQRVFKSQEISLTPFFSYYTITAGRWGKDAILSVNIPIHPSDFITLHSCQCLAVPFPPLLTKR</sequence>
<comment type="caution">
    <text evidence="1">The sequence shown here is derived from an EMBL/GenBank/DDBJ whole genome shotgun (WGS) entry which is preliminary data.</text>
</comment>
<organism evidence="1 2">
    <name type="scientific">Ataeniobius toweri</name>
    <dbReference type="NCBI Taxonomy" id="208326"/>
    <lineage>
        <taxon>Eukaryota</taxon>
        <taxon>Metazoa</taxon>
        <taxon>Chordata</taxon>
        <taxon>Craniata</taxon>
        <taxon>Vertebrata</taxon>
        <taxon>Euteleostomi</taxon>
        <taxon>Actinopterygii</taxon>
        <taxon>Neopterygii</taxon>
        <taxon>Teleostei</taxon>
        <taxon>Neoteleostei</taxon>
        <taxon>Acanthomorphata</taxon>
        <taxon>Ovalentaria</taxon>
        <taxon>Atherinomorphae</taxon>
        <taxon>Cyprinodontiformes</taxon>
        <taxon>Goodeidae</taxon>
        <taxon>Ataeniobius</taxon>
    </lineage>
</organism>